<name>A0A4R7V2T0_9PSEU</name>
<dbReference type="Proteomes" id="UP000294927">
    <property type="component" value="Unassembled WGS sequence"/>
</dbReference>
<keyword evidence="3" id="KW-0732">Signal</keyword>
<evidence type="ECO:0000256" key="2">
    <source>
        <dbReference type="SAM" id="Phobius"/>
    </source>
</evidence>
<keyword evidence="5" id="KW-1185">Reference proteome</keyword>
<organism evidence="4 5">
    <name type="scientific">Actinophytocola oryzae</name>
    <dbReference type="NCBI Taxonomy" id="502181"/>
    <lineage>
        <taxon>Bacteria</taxon>
        <taxon>Bacillati</taxon>
        <taxon>Actinomycetota</taxon>
        <taxon>Actinomycetes</taxon>
        <taxon>Pseudonocardiales</taxon>
        <taxon>Pseudonocardiaceae</taxon>
    </lineage>
</organism>
<feature type="chain" id="PRO_5020320876" evidence="3">
    <location>
        <begin position="25"/>
        <end position="222"/>
    </location>
</feature>
<accession>A0A4R7V2T0</accession>
<dbReference type="EMBL" id="SOCP01000015">
    <property type="protein sequence ID" value="TDV43619.1"/>
    <property type="molecule type" value="Genomic_DNA"/>
</dbReference>
<proteinExistence type="predicted"/>
<dbReference type="OrthoDB" id="3543083at2"/>
<sequence>MRRILVVALTVLGAGLLPATPASAGNWEETLLDPPPARIEAGVTYTFGYWVLQHGSYPYQGGDLGPTALRASDGKGTIIDFTGVATATAGHYSAEVLFPHDGEWSIGSQHEVLMPDPLVATVTVPGAARIEPSSTQSRAPYEWGAVHPSFPPPGPDAATGAVPGAAPPAVTRPSETAQDVAPRSNAVAEPPGTDLPVWLVLAGGLATIALAVFLARRHRRTN</sequence>
<protein>
    <submittedName>
        <fullName evidence="4">Uncharacterized protein</fullName>
    </submittedName>
</protein>
<evidence type="ECO:0000256" key="1">
    <source>
        <dbReference type="SAM" id="MobiDB-lite"/>
    </source>
</evidence>
<keyword evidence="2" id="KW-0472">Membrane</keyword>
<keyword evidence="2" id="KW-1133">Transmembrane helix</keyword>
<evidence type="ECO:0000313" key="5">
    <source>
        <dbReference type="Proteomes" id="UP000294927"/>
    </source>
</evidence>
<feature type="compositionally biased region" description="Low complexity" evidence="1">
    <location>
        <begin position="156"/>
        <end position="171"/>
    </location>
</feature>
<dbReference type="AlphaFoldDB" id="A0A4R7V2T0"/>
<feature type="signal peptide" evidence="3">
    <location>
        <begin position="1"/>
        <end position="24"/>
    </location>
</feature>
<gene>
    <name evidence="4" type="ORF">CLV71_11581</name>
</gene>
<feature type="transmembrane region" description="Helical" evidence="2">
    <location>
        <begin position="195"/>
        <end position="215"/>
    </location>
</feature>
<feature type="region of interest" description="Disordered" evidence="1">
    <location>
        <begin position="131"/>
        <end position="189"/>
    </location>
</feature>
<evidence type="ECO:0000256" key="3">
    <source>
        <dbReference type="SAM" id="SignalP"/>
    </source>
</evidence>
<dbReference type="RefSeq" id="WP_133906842.1">
    <property type="nucleotide sequence ID" value="NZ_SOCP01000015.1"/>
</dbReference>
<evidence type="ECO:0000313" key="4">
    <source>
        <dbReference type="EMBL" id="TDV43619.1"/>
    </source>
</evidence>
<reference evidence="4 5" key="1">
    <citation type="submission" date="2019-03" db="EMBL/GenBank/DDBJ databases">
        <title>Genomic Encyclopedia of Archaeal and Bacterial Type Strains, Phase II (KMG-II): from individual species to whole genera.</title>
        <authorList>
            <person name="Goeker M."/>
        </authorList>
    </citation>
    <scope>NUCLEOTIDE SEQUENCE [LARGE SCALE GENOMIC DNA]</scope>
    <source>
        <strain evidence="4 5">DSM 45499</strain>
    </source>
</reference>
<comment type="caution">
    <text evidence="4">The sequence shown here is derived from an EMBL/GenBank/DDBJ whole genome shotgun (WGS) entry which is preliminary data.</text>
</comment>
<keyword evidence="2" id="KW-0812">Transmembrane</keyword>